<name>A0A1Q5U8U8_9GAMM</name>
<dbReference type="GO" id="GO:0003887">
    <property type="term" value="F:DNA-directed DNA polymerase activity"/>
    <property type="evidence" value="ECO:0007669"/>
    <property type="project" value="UniProtKB-KW"/>
</dbReference>
<dbReference type="Proteomes" id="UP000186277">
    <property type="component" value="Unassembled WGS sequence"/>
</dbReference>
<dbReference type="Gene3D" id="1.20.272.10">
    <property type="match status" value="1"/>
</dbReference>
<evidence type="ECO:0000313" key="11">
    <source>
        <dbReference type="Proteomes" id="UP000186277"/>
    </source>
</evidence>
<protein>
    <recommendedName>
        <fullName evidence="2">DNA polymerase III subunit delta'</fullName>
        <ecNumber evidence="1">2.7.7.7</ecNumber>
    </recommendedName>
</protein>
<dbReference type="InterPro" id="IPR004622">
    <property type="entry name" value="DNA_pol_HolB"/>
</dbReference>
<dbReference type="FunFam" id="3.40.50.300:FF:000890">
    <property type="entry name" value="DNA polymerase III subunit delta"/>
    <property type="match status" value="1"/>
</dbReference>
<dbReference type="Gene3D" id="3.40.50.300">
    <property type="entry name" value="P-loop containing nucleotide triphosphate hydrolases"/>
    <property type="match status" value="1"/>
</dbReference>
<dbReference type="GO" id="GO:0006261">
    <property type="term" value="P:DNA-templated DNA replication"/>
    <property type="evidence" value="ECO:0007669"/>
    <property type="project" value="TreeGrafter"/>
</dbReference>
<reference evidence="10 11" key="1">
    <citation type="submission" date="2016-09" db="EMBL/GenBank/DDBJ databases">
        <title>Xenorhabdus thuongxuanensis sp. nov. and Xenorhabdus eapokensis sp. nov., isolated from Steinernema species.</title>
        <authorList>
            <person name="Kaempfer P."/>
            <person name="Tobias N.J."/>
            <person name="Phan Ke L."/>
            <person name="Bode H.B."/>
            <person name="Glaeser S.P."/>
        </authorList>
    </citation>
    <scope>NUCLEOTIDE SEQUENCE [LARGE SCALE GENOMIC DNA]</scope>
    <source>
        <strain evidence="10 11">30TX1</strain>
    </source>
</reference>
<dbReference type="OrthoDB" id="9811073at2"/>
<keyword evidence="4 10" id="KW-0548">Nucleotidyltransferase</keyword>
<evidence type="ECO:0000256" key="4">
    <source>
        <dbReference type="ARBA" id="ARBA00022695"/>
    </source>
</evidence>
<evidence type="ECO:0000313" key="10">
    <source>
        <dbReference type="EMBL" id="OKP08862.1"/>
    </source>
</evidence>
<dbReference type="RefSeq" id="WP_074018730.1">
    <property type="nucleotide sequence ID" value="NZ_CAWMWP010000043.1"/>
</dbReference>
<dbReference type="AlphaFoldDB" id="A0A1Q5U8U8"/>
<gene>
    <name evidence="10" type="ORF">Xentx_00535</name>
</gene>
<accession>A0A1Q5U8U8</accession>
<evidence type="ECO:0000259" key="9">
    <source>
        <dbReference type="Pfam" id="PF21500"/>
    </source>
</evidence>
<dbReference type="EC" id="2.7.7.7" evidence="1"/>
<dbReference type="InterPro" id="IPR050238">
    <property type="entry name" value="DNA_Rep/Repair_Clamp_Loader"/>
</dbReference>
<dbReference type="PANTHER" id="PTHR11669">
    <property type="entry name" value="REPLICATION FACTOR C / DNA POLYMERASE III GAMMA-TAU SUBUNIT"/>
    <property type="match status" value="1"/>
</dbReference>
<dbReference type="SUPFAM" id="SSF48019">
    <property type="entry name" value="post-AAA+ oligomerization domain-like"/>
    <property type="match status" value="1"/>
</dbReference>
<dbReference type="InterPro" id="IPR008921">
    <property type="entry name" value="DNA_pol3_clamp-load_cplx_C"/>
</dbReference>
<dbReference type="InterPro" id="IPR048731">
    <property type="entry name" value="HolB_lid-gammaproteobact"/>
</dbReference>
<dbReference type="EMBL" id="MKGR01000002">
    <property type="protein sequence ID" value="OKP08862.1"/>
    <property type="molecule type" value="Genomic_DNA"/>
</dbReference>
<dbReference type="PANTHER" id="PTHR11669:SF8">
    <property type="entry name" value="DNA POLYMERASE III SUBUNIT DELTA"/>
    <property type="match status" value="1"/>
</dbReference>
<feature type="domain" description="DNA polymerase III subunit delta' AAA+ ATPase lid" evidence="9">
    <location>
        <begin position="176"/>
        <end position="216"/>
    </location>
</feature>
<comment type="caution">
    <text evidence="10">The sequence shown here is derived from an EMBL/GenBank/DDBJ whole genome shotgun (WGS) entry which is preliminary data.</text>
</comment>
<dbReference type="InterPro" id="IPR015199">
    <property type="entry name" value="DNA_pol_III_delta_C"/>
</dbReference>
<keyword evidence="5" id="KW-0235">DNA replication</keyword>
<dbReference type="NCBIfam" id="NF005941">
    <property type="entry name" value="PRK07993.1"/>
    <property type="match status" value="1"/>
</dbReference>
<feature type="domain" description="DNA polymerase III delta subunit C-terminal" evidence="8">
    <location>
        <begin position="218"/>
        <end position="331"/>
    </location>
</feature>
<evidence type="ECO:0000256" key="1">
    <source>
        <dbReference type="ARBA" id="ARBA00012417"/>
    </source>
</evidence>
<organism evidence="10 11">
    <name type="scientific">Xenorhabdus thuongxuanensis</name>
    <dbReference type="NCBI Taxonomy" id="1873484"/>
    <lineage>
        <taxon>Bacteria</taxon>
        <taxon>Pseudomonadati</taxon>
        <taxon>Pseudomonadota</taxon>
        <taxon>Gammaproteobacteria</taxon>
        <taxon>Enterobacterales</taxon>
        <taxon>Morganellaceae</taxon>
        <taxon>Xenorhabdus</taxon>
    </lineage>
</organism>
<dbReference type="NCBIfam" id="TIGR00678">
    <property type="entry name" value="holB"/>
    <property type="match status" value="1"/>
</dbReference>
<evidence type="ECO:0000256" key="3">
    <source>
        <dbReference type="ARBA" id="ARBA00022679"/>
    </source>
</evidence>
<dbReference type="GO" id="GO:0003677">
    <property type="term" value="F:DNA binding"/>
    <property type="evidence" value="ECO:0007669"/>
    <property type="project" value="InterPro"/>
</dbReference>
<dbReference type="Pfam" id="PF21500">
    <property type="entry name" value="HolB_lid"/>
    <property type="match status" value="1"/>
</dbReference>
<comment type="catalytic activity">
    <reaction evidence="7">
        <text>DNA(n) + a 2'-deoxyribonucleoside 5'-triphosphate = DNA(n+1) + diphosphate</text>
        <dbReference type="Rhea" id="RHEA:22508"/>
        <dbReference type="Rhea" id="RHEA-COMP:17339"/>
        <dbReference type="Rhea" id="RHEA-COMP:17340"/>
        <dbReference type="ChEBI" id="CHEBI:33019"/>
        <dbReference type="ChEBI" id="CHEBI:61560"/>
        <dbReference type="ChEBI" id="CHEBI:173112"/>
        <dbReference type="EC" id="2.7.7.7"/>
    </reaction>
</comment>
<keyword evidence="11" id="KW-1185">Reference proteome</keyword>
<dbReference type="InterPro" id="IPR027417">
    <property type="entry name" value="P-loop_NTPase"/>
</dbReference>
<dbReference type="GO" id="GO:0008408">
    <property type="term" value="F:3'-5' exonuclease activity"/>
    <property type="evidence" value="ECO:0007669"/>
    <property type="project" value="InterPro"/>
</dbReference>
<evidence type="ECO:0000256" key="2">
    <source>
        <dbReference type="ARBA" id="ARBA00014363"/>
    </source>
</evidence>
<dbReference type="GO" id="GO:0009360">
    <property type="term" value="C:DNA polymerase III complex"/>
    <property type="evidence" value="ECO:0007669"/>
    <property type="project" value="InterPro"/>
</dbReference>
<evidence type="ECO:0000259" key="8">
    <source>
        <dbReference type="Pfam" id="PF09115"/>
    </source>
</evidence>
<keyword evidence="3 10" id="KW-0808">Transferase</keyword>
<evidence type="ECO:0000256" key="5">
    <source>
        <dbReference type="ARBA" id="ARBA00022705"/>
    </source>
</evidence>
<dbReference type="SUPFAM" id="SSF52540">
    <property type="entry name" value="P-loop containing nucleoside triphosphate hydrolases"/>
    <property type="match status" value="1"/>
</dbReference>
<keyword evidence="6" id="KW-0239">DNA-directed DNA polymerase</keyword>
<dbReference type="Pfam" id="PF13177">
    <property type="entry name" value="DNA_pol3_delta2"/>
    <property type="match status" value="1"/>
</dbReference>
<proteinExistence type="predicted"/>
<evidence type="ECO:0000256" key="7">
    <source>
        <dbReference type="ARBA" id="ARBA00049244"/>
    </source>
</evidence>
<sequence>MTKSTGNSDKNWYPWLNHAYRQLVELHQQGRGHHAILLHAHAGMGADALLYGLSRWLMCQNKQGIKSCGKCHGCHLMLAETHSDWHVLAPEKGKNVIGVDAVRQLSEKLYEYSQQGGAKIAWITSAESLTDAASSALLKTLEEPPQNTYFLLQCQSPINLLATLRSRCFYYFIPVPETSTGLYWLQKQLPTISSLDAQTALKLSQGAPLAAEQLLQTEKWQQRNSFCQAIEQALHKCDTLSLLPLLNRDDVQQSLHWLISLLSDAVKWQQQAQNYCINQDQQVLIHYLASSQSVETLLNTVDDWVHCRHQLLSVAGVNRELLLTEQLLNWERQFCPAQ</sequence>
<evidence type="ECO:0000256" key="6">
    <source>
        <dbReference type="ARBA" id="ARBA00022932"/>
    </source>
</evidence>
<dbReference type="Pfam" id="PF09115">
    <property type="entry name" value="DNApol3-delta_C"/>
    <property type="match status" value="1"/>
</dbReference>